<keyword evidence="4 5" id="KW-0648">Protein biosynthesis</keyword>
<dbReference type="Pfam" id="PF01327">
    <property type="entry name" value="Pep_deformylase"/>
    <property type="match status" value="1"/>
</dbReference>
<sequence length="244" mass="27903">MFKSYLIYTLIIMVACLQSSCSSDEALNLSIPEEGFEVVQHIPAGEEGRAQNALYLNPRRIKEKEFNSPALHIFIDSMYTVMRRTAGVGIAANQLGKRLQIFIIEAQVNNPRYQVLGPVEKQIFINPKITKVSKARMNFWHGCLSAKGEKRGNVATFKWVEYECRNAQGQIQSGRLEGFAAVIFQHEYRHLMKGTYMDHAQQFLAKDELDQKLESGALPFFDLADDRLPLLIEGYQLDKYLDDY</sequence>
<dbReference type="GO" id="GO:0042586">
    <property type="term" value="F:peptide deformylase activity"/>
    <property type="evidence" value="ECO:0007669"/>
    <property type="project" value="UniProtKB-UniRule"/>
</dbReference>
<organism evidence="6 7">
    <name type="scientific">Persicobacter diffluens</name>
    <dbReference type="NCBI Taxonomy" id="981"/>
    <lineage>
        <taxon>Bacteria</taxon>
        <taxon>Pseudomonadati</taxon>
        <taxon>Bacteroidota</taxon>
        <taxon>Cytophagia</taxon>
        <taxon>Cytophagales</taxon>
        <taxon>Persicobacteraceae</taxon>
        <taxon>Persicobacter</taxon>
    </lineage>
</organism>
<comment type="cofactor">
    <cofactor evidence="5">
        <name>Fe(2+)</name>
        <dbReference type="ChEBI" id="CHEBI:29033"/>
    </cofactor>
    <text evidence="5">Binds 1 Fe(2+) ion.</text>
</comment>
<keyword evidence="3 5" id="KW-0378">Hydrolase</keyword>
<comment type="catalytic activity">
    <reaction evidence="5">
        <text>N-terminal N-formyl-L-methionyl-[peptide] + H2O = N-terminal L-methionyl-[peptide] + formate</text>
        <dbReference type="Rhea" id="RHEA:24420"/>
        <dbReference type="Rhea" id="RHEA-COMP:10639"/>
        <dbReference type="Rhea" id="RHEA-COMP:10640"/>
        <dbReference type="ChEBI" id="CHEBI:15377"/>
        <dbReference type="ChEBI" id="CHEBI:15740"/>
        <dbReference type="ChEBI" id="CHEBI:49298"/>
        <dbReference type="ChEBI" id="CHEBI:64731"/>
        <dbReference type="EC" id="3.5.1.88"/>
    </reaction>
</comment>
<keyword evidence="7" id="KW-1185">Reference proteome</keyword>
<dbReference type="EMBL" id="BQKE01000002">
    <property type="protein sequence ID" value="GJM62998.1"/>
    <property type="molecule type" value="Genomic_DNA"/>
</dbReference>
<evidence type="ECO:0000313" key="6">
    <source>
        <dbReference type="EMBL" id="GJM62998.1"/>
    </source>
</evidence>
<dbReference type="InterPro" id="IPR036821">
    <property type="entry name" value="Peptide_deformylase_sf"/>
</dbReference>
<name>A0AAN5ANM1_9BACT</name>
<feature type="binding site" evidence="5">
    <location>
        <position position="190"/>
    </location>
    <ligand>
        <name>Fe cation</name>
        <dbReference type="ChEBI" id="CHEBI:24875"/>
    </ligand>
</feature>
<dbReference type="PROSITE" id="PS51257">
    <property type="entry name" value="PROKAR_LIPOPROTEIN"/>
    <property type="match status" value="1"/>
</dbReference>
<dbReference type="AlphaFoldDB" id="A0AAN5ANM1"/>
<feature type="binding site" evidence="5">
    <location>
        <position position="143"/>
    </location>
    <ligand>
        <name>Fe cation</name>
        <dbReference type="ChEBI" id="CHEBI:24875"/>
    </ligand>
</feature>
<gene>
    <name evidence="5" type="primary">def</name>
    <name evidence="6" type="ORF">PEDI_35500</name>
</gene>
<evidence type="ECO:0000313" key="7">
    <source>
        <dbReference type="Proteomes" id="UP001310022"/>
    </source>
</evidence>
<accession>A0AAN5ANM1</accession>
<dbReference type="PANTHER" id="PTHR10458:SF2">
    <property type="entry name" value="PEPTIDE DEFORMYLASE, MITOCHONDRIAL"/>
    <property type="match status" value="1"/>
</dbReference>
<proteinExistence type="inferred from homology"/>
<dbReference type="GO" id="GO:0046872">
    <property type="term" value="F:metal ion binding"/>
    <property type="evidence" value="ECO:0007669"/>
    <property type="project" value="UniProtKB-KW"/>
</dbReference>
<evidence type="ECO:0000256" key="2">
    <source>
        <dbReference type="ARBA" id="ARBA00022723"/>
    </source>
</evidence>
<feature type="active site" evidence="5">
    <location>
        <position position="187"/>
    </location>
</feature>
<dbReference type="PRINTS" id="PR01576">
    <property type="entry name" value="PDEFORMYLASE"/>
</dbReference>
<comment type="caution">
    <text evidence="6">The sequence shown here is derived from an EMBL/GenBank/DDBJ whole genome shotgun (WGS) entry which is preliminary data.</text>
</comment>
<dbReference type="GO" id="GO:0006412">
    <property type="term" value="P:translation"/>
    <property type="evidence" value="ECO:0007669"/>
    <property type="project" value="UniProtKB-UniRule"/>
</dbReference>
<reference evidence="6 7" key="1">
    <citation type="submission" date="2021-12" db="EMBL/GenBank/DDBJ databases">
        <title>Genome sequencing of bacteria with rrn-lacking chromosome and rrn-plasmid.</title>
        <authorList>
            <person name="Anda M."/>
            <person name="Iwasaki W."/>
        </authorList>
    </citation>
    <scope>NUCLEOTIDE SEQUENCE [LARGE SCALE GENOMIC DNA]</scope>
    <source>
        <strain evidence="6 7">NBRC 15940</strain>
    </source>
</reference>
<dbReference type="RefSeq" id="WP_338238216.1">
    <property type="nucleotide sequence ID" value="NZ_BQKE01000002.1"/>
</dbReference>
<comment type="function">
    <text evidence="5">Removes the formyl group from the N-terminal Met of newly synthesized proteins. Requires at least a dipeptide for an efficient rate of reaction. N-terminal L-methionine is a prerequisite for activity but the enzyme has broad specificity at other positions.</text>
</comment>
<evidence type="ECO:0000256" key="4">
    <source>
        <dbReference type="ARBA" id="ARBA00022917"/>
    </source>
</evidence>
<dbReference type="SUPFAM" id="SSF56420">
    <property type="entry name" value="Peptide deformylase"/>
    <property type="match status" value="1"/>
</dbReference>
<evidence type="ECO:0000256" key="3">
    <source>
        <dbReference type="ARBA" id="ARBA00022801"/>
    </source>
</evidence>
<keyword evidence="5" id="KW-0408">Iron</keyword>
<evidence type="ECO:0000256" key="1">
    <source>
        <dbReference type="ARBA" id="ARBA00010759"/>
    </source>
</evidence>
<keyword evidence="2 5" id="KW-0479">Metal-binding</keyword>
<dbReference type="InterPro" id="IPR023635">
    <property type="entry name" value="Peptide_deformylase"/>
</dbReference>
<comment type="similarity">
    <text evidence="1 5">Belongs to the polypeptide deformylase family.</text>
</comment>
<dbReference type="HAMAP" id="MF_00163">
    <property type="entry name" value="Pep_deformylase"/>
    <property type="match status" value="1"/>
</dbReference>
<protein>
    <recommendedName>
        <fullName evidence="5">Peptide deformylase</fullName>
        <shortName evidence="5">PDF</shortName>
        <ecNumber evidence="5">3.5.1.88</ecNumber>
    </recommendedName>
    <alternativeName>
        <fullName evidence="5">Polypeptide deformylase</fullName>
    </alternativeName>
</protein>
<dbReference type="PANTHER" id="PTHR10458">
    <property type="entry name" value="PEPTIDE DEFORMYLASE"/>
    <property type="match status" value="1"/>
</dbReference>
<dbReference type="EC" id="3.5.1.88" evidence="5"/>
<evidence type="ECO:0000256" key="5">
    <source>
        <dbReference type="HAMAP-Rule" id="MF_00163"/>
    </source>
</evidence>
<dbReference type="Gene3D" id="3.90.45.10">
    <property type="entry name" value="Peptide deformylase"/>
    <property type="match status" value="1"/>
</dbReference>
<feature type="binding site" evidence="5">
    <location>
        <position position="186"/>
    </location>
    <ligand>
        <name>Fe cation</name>
        <dbReference type="ChEBI" id="CHEBI:24875"/>
    </ligand>
</feature>
<dbReference type="Proteomes" id="UP001310022">
    <property type="component" value="Unassembled WGS sequence"/>
</dbReference>